<sequence length="774" mass="83272">MTAGTTETTGGNPAGGPGGPVPRAREAGAARGDAAPAAEREDAAPGASGSPGPSEGARAEGEEAAERDSDRVGPGAEASEATGGLGQGSQRYGHVRDAFANVEGDVVGRDKYVVLLGGRKERLRRLSPLTVERVRFAYQEPGQLADAREVLTRRRVLLLRGPEGYGKTAMAVRLLLGLGDGPLYHLDSGVDLASLSERLEDHGGDIERGAGYLLDRPADLARLRGDVYEKVRGALSEADASLVVTVPDDEAPADSELLAGVVDLTDAPDRRMIVSRYLQWRLGDRTAGRLLAEHTVVELLDEQLDGDPPCRLAAELAVAVCDEYEAGAYGTGALGVERVRARLARMEAEDFDIWADGLGGVPLRCFAIALAVLNGLPQEHVARAARSLERRLGTDRRPVVVVGGDGRPPGGDGPFALPRRKQLTRLRARAVPDPDGAPGEALEYKDPAYARLVVLHAWSQYGIQDELLDWLGELVGDASVRVRAYAAAALGVLARASFEYVRDRALVRWRDDEDARRREAVAYALSLAAEDDRLRDGIAALTSDWYTDRDSPRSQATAARVYGMGLGPGTEGSVRALGRLTLVDRLTVAVAVGQGFTDLLAEERWAAPEVLWELVERVADHRSRPAALLAFLVIAAQWAVDGERWGDGRGDARDDVREDVRDAAEADGWPALLYLAGAESSLRDPLVLLWREALNQALFRPQTEQVLGNWAALAERDARFRDVFELMVGAVVHGDGRSGRILRQAVAEWDDPESLAPLPLTAAVVTTVLDRERV</sequence>
<dbReference type="InterPro" id="IPR016024">
    <property type="entry name" value="ARM-type_fold"/>
</dbReference>
<dbReference type="EMBL" id="WIXO01000001">
    <property type="protein sequence ID" value="MTE19440.1"/>
    <property type="molecule type" value="Genomic_DNA"/>
</dbReference>
<comment type="caution">
    <text evidence="2">The sequence shown here is derived from an EMBL/GenBank/DDBJ whole genome shotgun (WGS) entry which is preliminary data.</text>
</comment>
<dbReference type="OrthoDB" id="3279450at2"/>
<feature type="region of interest" description="Disordered" evidence="1">
    <location>
        <begin position="1"/>
        <end position="90"/>
    </location>
</feature>
<name>A0A6G2BB06_9ACTN</name>
<keyword evidence="3" id="KW-1185">Reference proteome</keyword>
<proteinExistence type="predicted"/>
<evidence type="ECO:0000313" key="3">
    <source>
        <dbReference type="Proteomes" id="UP000473014"/>
    </source>
</evidence>
<dbReference type="Proteomes" id="UP000473014">
    <property type="component" value="Unassembled WGS sequence"/>
</dbReference>
<dbReference type="AlphaFoldDB" id="A0A6G2BB06"/>
<evidence type="ECO:0000256" key="1">
    <source>
        <dbReference type="SAM" id="MobiDB-lite"/>
    </source>
</evidence>
<dbReference type="SUPFAM" id="SSF48371">
    <property type="entry name" value="ARM repeat"/>
    <property type="match status" value="1"/>
</dbReference>
<dbReference type="RefSeq" id="WP_155070789.1">
    <property type="nucleotide sequence ID" value="NZ_WIXO01000001.1"/>
</dbReference>
<protein>
    <submittedName>
        <fullName evidence="2">Uncharacterized protein</fullName>
    </submittedName>
</protein>
<accession>A0A6G2BB06</accession>
<organism evidence="2 3">
    <name type="scientific">Streptomyces taklimakanensis</name>
    <dbReference type="NCBI Taxonomy" id="2569853"/>
    <lineage>
        <taxon>Bacteria</taxon>
        <taxon>Bacillati</taxon>
        <taxon>Actinomycetota</taxon>
        <taxon>Actinomycetes</taxon>
        <taxon>Kitasatosporales</taxon>
        <taxon>Streptomycetaceae</taxon>
        <taxon>Streptomyces</taxon>
    </lineage>
</organism>
<reference evidence="2 3" key="1">
    <citation type="submission" date="2019-11" db="EMBL/GenBank/DDBJ databases">
        <authorList>
            <person name="Yuan L."/>
        </authorList>
    </citation>
    <scope>NUCLEOTIDE SEQUENCE [LARGE SCALE GENOMIC DNA]</scope>
    <source>
        <strain evidence="2 3">TRM43335</strain>
    </source>
</reference>
<feature type="compositionally biased region" description="Low complexity" evidence="1">
    <location>
        <begin position="1"/>
        <end position="11"/>
    </location>
</feature>
<evidence type="ECO:0000313" key="2">
    <source>
        <dbReference type="EMBL" id="MTE19440.1"/>
    </source>
</evidence>
<gene>
    <name evidence="2" type="ORF">F0L17_09930</name>
</gene>
<feature type="compositionally biased region" description="Low complexity" evidence="1">
    <location>
        <begin position="44"/>
        <end position="56"/>
    </location>
</feature>
<feature type="compositionally biased region" description="Basic and acidic residues" evidence="1">
    <location>
        <begin position="57"/>
        <end position="71"/>
    </location>
</feature>